<proteinExistence type="inferred from homology"/>
<dbReference type="CDD" id="cd03225">
    <property type="entry name" value="ABC_cobalt_CbiO_domain1"/>
    <property type="match status" value="2"/>
</dbReference>
<name>A0A7G9WKE2_9FIRM</name>
<feature type="domain" description="ABC transporter" evidence="11">
    <location>
        <begin position="5"/>
        <end position="246"/>
    </location>
</feature>
<evidence type="ECO:0000256" key="10">
    <source>
        <dbReference type="ARBA" id="ARBA00025157"/>
    </source>
</evidence>
<dbReference type="Pfam" id="PF00005">
    <property type="entry name" value="ABC_tran"/>
    <property type="match status" value="2"/>
</dbReference>
<reference evidence="12 13" key="1">
    <citation type="submission" date="2020-08" db="EMBL/GenBank/DDBJ databases">
        <authorList>
            <person name="Ren C."/>
            <person name="Gu Y."/>
            <person name="Xu Y."/>
        </authorList>
    </citation>
    <scope>NUCLEOTIDE SEQUENCE [LARGE SCALE GENOMIC DNA]</scope>
    <source>
        <strain evidence="12 13">LBM18003</strain>
    </source>
</reference>
<dbReference type="InterPro" id="IPR050095">
    <property type="entry name" value="ECF_ABC_transporter_ATP-bd"/>
</dbReference>
<dbReference type="KEGG" id="caml:H6X83_06005"/>
<keyword evidence="8" id="KW-1278">Translocase</keyword>
<dbReference type="FunFam" id="3.40.50.300:FF:000224">
    <property type="entry name" value="Energy-coupling factor transporter ATP-binding protein EcfA"/>
    <property type="match status" value="1"/>
</dbReference>
<evidence type="ECO:0000313" key="12">
    <source>
        <dbReference type="EMBL" id="QNO19154.1"/>
    </source>
</evidence>
<sequence length="575" mass="63865">MEPIIEFKNFTFKYRSQTEPTLYDINLRIFPGEKILILGPSGSGKSTLAHCINGLAPFSYAGTSTGDCLVNGRPVKEQGIFELSKTVGTVLQDTDGQFLGLTIGEDIAFALENDMVSQEEMYKRVNQAAEMVDLSGMLDHAPNALSGGQKQRVAIADVLVSDVNVLLFDEPLANLDPATGKHTIALIDDIQKKHGTTILIIEHRLEDVLWRDVDRIVVIGNGRITADTTPDKLLSGSLLSEQGIREPLYLSALKYAGCTIEEFAHPQHIETMNLSASCIENVRKWFTASPSLSKSPVAEPLLEVKDLCFGYTQNQPVLQNVSFKLHRGEMVSLVGRNGAGKSTLSSLICGFLQQSSGTILLNSKDISPLSIKERGDHIGLVMQNPNQMISKPMIYDEVALGLTARRIPDVEARPRIYEVLKTCGLYPMRNWPISALSFGQKKRVTIASILVLNPEIMILDEPTAGQDYRHYTEIMEFIKRLNQQVGVTILMITHDMHLMLEYTDRALVLAEGHLLADETPAQVLTDTQLAEKAYLKRTSLYDLAQRCGITDCSGFVERFIHYDRSLRTAKEEVQQ</sequence>
<dbReference type="NCBIfam" id="NF010167">
    <property type="entry name" value="PRK13648.1"/>
    <property type="match status" value="2"/>
</dbReference>
<evidence type="ECO:0000256" key="5">
    <source>
        <dbReference type="ARBA" id="ARBA00022737"/>
    </source>
</evidence>
<dbReference type="SMART" id="SM00382">
    <property type="entry name" value="AAA"/>
    <property type="match status" value="2"/>
</dbReference>
<dbReference type="InterPro" id="IPR003439">
    <property type="entry name" value="ABC_transporter-like_ATP-bd"/>
</dbReference>
<dbReference type="InterPro" id="IPR017871">
    <property type="entry name" value="ABC_transporter-like_CS"/>
</dbReference>
<organism evidence="12 13">
    <name type="scientific">Caproicibacterium amylolyticum</name>
    <dbReference type="NCBI Taxonomy" id="2766537"/>
    <lineage>
        <taxon>Bacteria</taxon>
        <taxon>Bacillati</taxon>
        <taxon>Bacillota</taxon>
        <taxon>Clostridia</taxon>
        <taxon>Eubacteriales</taxon>
        <taxon>Oscillospiraceae</taxon>
        <taxon>Caproicibacterium</taxon>
    </lineage>
</organism>
<evidence type="ECO:0000313" key="13">
    <source>
        <dbReference type="Proteomes" id="UP000516046"/>
    </source>
</evidence>
<dbReference type="GO" id="GO:0043190">
    <property type="term" value="C:ATP-binding cassette (ABC) transporter complex"/>
    <property type="evidence" value="ECO:0007669"/>
    <property type="project" value="TreeGrafter"/>
</dbReference>
<dbReference type="InterPro" id="IPR022216">
    <property type="entry name" value="ABC_Co_transporter"/>
</dbReference>
<accession>A0A7G9WKE2</accession>
<evidence type="ECO:0000256" key="3">
    <source>
        <dbReference type="ARBA" id="ARBA00022448"/>
    </source>
</evidence>
<evidence type="ECO:0000256" key="4">
    <source>
        <dbReference type="ARBA" id="ARBA00022475"/>
    </source>
</evidence>
<evidence type="ECO:0000256" key="2">
    <source>
        <dbReference type="ARBA" id="ARBA00005417"/>
    </source>
</evidence>
<dbReference type="RefSeq" id="WP_212508223.1">
    <property type="nucleotide sequence ID" value="NZ_CP060696.1"/>
</dbReference>
<dbReference type="EMBL" id="CP060696">
    <property type="protein sequence ID" value="QNO19154.1"/>
    <property type="molecule type" value="Genomic_DNA"/>
</dbReference>
<keyword evidence="3" id="KW-0813">Transport</keyword>
<evidence type="ECO:0000256" key="7">
    <source>
        <dbReference type="ARBA" id="ARBA00022840"/>
    </source>
</evidence>
<dbReference type="GO" id="GO:0016887">
    <property type="term" value="F:ATP hydrolysis activity"/>
    <property type="evidence" value="ECO:0007669"/>
    <property type="project" value="InterPro"/>
</dbReference>
<keyword evidence="5" id="KW-0677">Repeat</keyword>
<dbReference type="Proteomes" id="UP000516046">
    <property type="component" value="Chromosome"/>
</dbReference>
<keyword evidence="4" id="KW-1003">Cell membrane</keyword>
<evidence type="ECO:0000256" key="9">
    <source>
        <dbReference type="ARBA" id="ARBA00023136"/>
    </source>
</evidence>
<evidence type="ECO:0000256" key="8">
    <source>
        <dbReference type="ARBA" id="ARBA00022967"/>
    </source>
</evidence>
<dbReference type="InterPro" id="IPR027417">
    <property type="entry name" value="P-loop_NTPase"/>
</dbReference>
<keyword evidence="7 12" id="KW-0067">ATP-binding</keyword>
<comment type="similarity">
    <text evidence="2">Belongs to the ABC transporter superfamily.</text>
</comment>
<gene>
    <name evidence="12" type="ORF">H6X83_06005</name>
</gene>
<dbReference type="SUPFAM" id="SSF52540">
    <property type="entry name" value="P-loop containing nucleoside triphosphate hydrolases"/>
    <property type="match status" value="2"/>
</dbReference>
<dbReference type="GO" id="GO:0042626">
    <property type="term" value="F:ATPase-coupled transmembrane transporter activity"/>
    <property type="evidence" value="ECO:0007669"/>
    <property type="project" value="TreeGrafter"/>
</dbReference>
<evidence type="ECO:0000259" key="11">
    <source>
        <dbReference type="PROSITE" id="PS50893"/>
    </source>
</evidence>
<comment type="function">
    <text evidence="10">Probably part of an ABC transporter complex. Responsible for energy coupling to the transport system.</text>
</comment>
<dbReference type="AlphaFoldDB" id="A0A7G9WKE2"/>
<protein>
    <submittedName>
        <fullName evidence="12">ABC transporter ATP-binding protein</fullName>
    </submittedName>
</protein>
<keyword evidence="13" id="KW-1185">Reference proteome</keyword>
<dbReference type="GO" id="GO:0005524">
    <property type="term" value="F:ATP binding"/>
    <property type="evidence" value="ECO:0007669"/>
    <property type="project" value="UniProtKB-KW"/>
</dbReference>
<evidence type="ECO:0000256" key="1">
    <source>
        <dbReference type="ARBA" id="ARBA00004202"/>
    </source>
</evidence>
<feature type="domain" description="ABC transporter" evidence="11">
    <location>
        <begin position="302"/>
        <end position="536"/>
    </location>
</feature>
<keyword evidence="6" id="KW-0547">Nucleotide-binding</keyword>
<comment type="subcellular location">
    <subcellularLocation>
        <location evidence="1">Cell membrane</location>
        <topology evidence="1">Peripheral membrane protein</topology>
    </subcellularLocation>
</comment>
<dbReference type="PANTHER" id="PTHR43553:SF26">
    <property type="entry name" value="ABC TRANSPORTER ATP-BINDING PROTEIN BC_2655-RELATED"/>
    <property type="match status" value="1"/>
</dbReference>
<dbReference type="InterPro" id="IPR015856">
    <property type="entry name" value="ABC_transpr_CbiO/EcfA_su"/>
</dbReference>
<dbReference type="Gene3D" id="3.40.50.300">
    <property type="entry name" value="P-loop containing nucleotide triphosphate hydrolases"/>
    <property type="match status" value="2"/>
</dbReference>
<keyword evidence="9" id="KW-0472">Membrane</keyword>
<dbReference type="FunFam" id="3.40.50.300:FF:001422">
    <property type="entry name" value="Cobalt ABC transporter ATP-binding protein"/>
    <property type="match status" value="1"/>
</dbReference>
<dbReference type="Pfam" id="PF12558">
    <property type="entry name" value="DUF3744"/>
    <property type="match status" value="1"/>
</dbReference>
<dbReference type="PROSITE" id="PS00211">
    <property type="entry name" value="ABC_TRANSPORTER_1"/>
    <property type="match status" value="2"/>
</dbReference>
<dbReference type="PANTHER" id="PTHR43553">
    <property type="entry name" value="HEAVY METAL TRANSPORTER"/>
    <property type="match status" value="1"/>
</dbReference>
<evidence type="ECO:0000256" key="6">
    <source>
        <dbReference type="ARBA" id="ARBA00022741"/>
    </source>
</evidence>
<dbReference type="InterPro" id="IPR003593">
    <property type="entry name" value="AAA+_ATPase"/>
</dbReference>
<dbReference type="PROSITE" id="PS50893">
    <property type="entry name" value="ABC_TRANSPORTER_2"/>
    <property type="match status" value="2"/>
</dbReference>